<keyword evidence="1" id="KW-0560">Oxidoreductase</keyword>
<keyword evidence="5" id="KW-1185">Reference proteome</keyword>
<dbReference type="SUPFAM" id="SSF55347">
    <property type="entry name" value="Glyceraldehyde-3-phosphate dehydrogenase-like, C-terminal domain"/>
    <property type="match status" value="1"/>
</dbReference>
<evidence type="ECO:0000256" key="1">
    <source>
        <dbReference type="ARBA" id="ARBA00023002"/>
    </source>
</evidence>
<dbReference type="AlphaFoldDB" id="A0A4U3L922"/>
<feature type="domain" description="GFO/IDH/MocA-like oxidoreductase" evidence="3">
    <location>
        <begin position="136"/>
        <end position="263"/>
    </location>
</feature>
<proteinExistence type="predicted"/>
<comment type="caution">
    <text evidence="4">The sequence shown here is derived from an EMBL/GenBank/DDBJ whole genome shotgun (WGS) entry which is preliminary data.</text>
</comment>
<dbReference type="InterPro" id="IPR050463">
    <property type="entry name" value="Gfo/Idh/MocA_oxidrdct_glycsds"/>
</dbReference>
<dbReference type="EMBL" id="SZQL01000001">
    <property type="protein sequence ID" value="TKK71821.1"/>
    <property type="molecule type" value="Genomic_DNA"/>
</dbReference>
<dbReference type="GO" id="GO:0000166">
    <property type="term" value="F:nucleotide binding"/>
    <property type="evidence" value="ECO:0007669"/>
    <property type="project" value="InterPro"/>
</dbReference>
<dbReference type="Pfam" id="PF01408">
    <property type="entry name" value="GFO_IDH_MocA"/>
    <property type="match status" value="1"/>
</dbReference>
<gene>
    <name evidence="4" type="ORF">FC093_02030</name>
</gene>
<accession>A0A4U3L922</accession>
<dbReference type="GO" id="GO:0016491">
    <property type="term" value="F:oxidoreductase activity"/>
    <property type="evidence" value="ECO:0007669"/>
    <property type="project" value="UniProtKB-KW"/>
</dbReference>
<dbReference type="InterPro" id="IPR036291">
    <property type="entry name" value="NAD(P)-bd_dom_sf"/>
</dbReference>
<sequence>METSINTKPRLAFTGVGWIGRNRLQAAANSNLATIAVITDPSQACVEEAIKIAPQSKATASFKDAITEENIDGVVIATPSALHKEQAVAAFEQDKAVFCQKPLGRNLEEVTAVVNAAKKSNKLLGADFSYRYTKAFQAIYSIIQSGELGKIFGVDLKFHNAYGPDKPWFYDLNLSGGGCVLDLGIHLIDLMLYALNFPNVTTVSSDLFAKGNSVKGKQAVEDYANVFMSLDNDVTAQLACSWNLAAGCEAVIEASFYGTNGGVALKNVNGSFYDFVGLRYWGTKTETIIAPPDDWGGKALINWIEKLAADGSYNSEAEDFLKSAAVLDKIYGRIA</sequence>
<dbReference type="Pfam" id="PF22725">
    <property type="entry name" value="GFO_IDH_MocA_C3"/>
    <property type="match status" value="1"/>
</dbReference>
<dbReference type="Gene3D" id="3.40.50.720">
    <property type="entry name" value="NAD(P)-binding Rossmann-like Domain"/>
    <property type="match status" value="1"/>
</dbReference>
<feature type="domain" description="Gfo/Idh/MocA-like oxidoreductase N-terminal" evidence="2">
    <location>
        <begin position="11"/>
        <end position="126"/>
    </location>
</feature>
<evidence type="ECO:0000259" key="2">
    <source>
        <dbReference type="Pfam" id="PF01408"/>
    </source>
</evidence>
<protein>
    <submittedName>
        <fullName evidence="4">Gfo/Idh/MocA family oxidoreductase</fullName>
    </submittedName>
</protein>
<dbReference type="Proteomes" id="UP000305848">
    <property type="component" value="Unassembled WGS sequence"/>
</dbReference>
<evidence type="ECO:0000313" key="4">
    <source>
        <dbReference type="EMBL" id="TKK71821.1"/>
    </source>
</evidence>
<dbReference type="PANTHER" id="PTHR43818">
    <property type="entry name" value="BCDNA.GH03377"/>
    <property type="match status" value="1"/>
</dbReference>
<dbReference type="Gene3D" id="3.30.360.10">
    <property type="entry name" value="Dihydrodipicolinate Reductase, domain 2"/>
    <property type="match status" value="1"/>
</dbReference>
<dbReference type="SUPFAM" id="SSF51735">
    <property type="entry name" value="NAD(P)-binding Rossmann-fold domains"/>
    <property type="match status" value="1"/>
</dbReference>
<dbReference type="PANTHER" id="PTHR43818:SF11">
    <property type="entry name" value="BCDNA.GH03377"/>
    <property type="match status" value="1"/>
</dbReference>
<evidence type="ECO:0000259" key="3">
    <source>
        <dbReference type="Pfam" id="PF22725"/>
    </source>
</evidence>
<dbReference type="RefSeq" id="WP_137260061.1">
    <property type="nucleotide sequence ID" value="NZ_SZQL01000001.1"/>
</dbReference>
<dbReference type="InterPro" id="IPR055170">
    <property type="entry name" value="GFO_IDH_MocA-like_dom"/>
</dbReference>
<reference evidence="4 5" key="1">
    <citation type="submission" date="2019-05" db="EMBL/GenBank/DDBJ databases">
        <title>Panacibacter sp. strain 17mud1-8 Genome sequencing and assembly.</title>
        <authorList>
            <person name="Chhetri G."/>
        </authorList>
    </citation>
    <scope>NUCLEOTIDE SEQUENCE [LARGE SCALE GENOMIC DNA]</scope>
    <source>
        <strain evidence="4 5">17mud1-8</strain>
    </source>
</reference>
<name>A0A4U3L922_9BACT</name>
<evidence type="ECO:0000313" key="5">
    <source>
        <dbReference type="Proteomes" id="UP000305848"/>
    </source>
</evidence>
<dbReference type="OrthoDB" id="9815825at2"/>
<organism evidence="4 5">
    <name type="scientific">Ilyomonas limi</name>
    <dbReference type="NCBI Taxonomy" id="2575867"/>
    <lineage>
        <taxon>Bacteria</taxon>
        <taxon>Pseudomonadati</taxon>
        <taxon>Bacteroidota</taxon>
        <taxon>Chitinophagia</taxon>
        <taxon>Chitinophagales</taxon>
        <taxon>Chitinophagaceae</taxon>
        <taxon>Ilyomonas</taxon>
    </lineage>
</organism>
<dbReference type="InterPro" id="IPR000683">
    <property type="entry name" value="Gfo/Idh/MocA-like_OxRdtase_N"/>
</dbReference>